<evidence type="ECO:0000256" key="1">
    <source>
        <dbReference type="ARBA" id="ARBA00022679"/>
    </source>
</evidence>
<name>A0A6J6FGM3_9ZZZZ</name>
<dbReference type="InterPro" id="IPR002123">
    <property type="entry name" value="Plipid/glycerol_acylTrfase"/>
</dbReference>
<dbReference type="SUPFAM" id="SSF69593">
    <property type="entry name" value="Glycerol-3-phosphate (1)-acyltransferase"/>
    <property type="match status" value="1"/>
</dbReference>
<keyword evidence="2" id="KW-0012">Acyltransferase</keyword>
<dbReference type="PANTHER" id="PTHR10434">
    <property type="entry name" value="1-ACYL-SN-GLYCEROL-3-PHOSPHATE ACYLTRANSFERASE"/>
    <property type="match status" value="1"/>
</dbReference>
<dbReference type="GO" id="GO:0006654">
    <property type="term" value="P:phosphatidic acid biosynthetic process"/>
    <property type="evidence" value="ECO:0007669"/>
    <property type="project" value="TreeGrafter"/>
</dbReference>
<dbReference type="AlphaFoldDB" id="A0A6J6FGM3"/>
<evidence type="ECO:0000313" key="5">
    <source>
        <dbReference type="EMBL" id="CAB4588062.1"/>
    </source>
</evidence>
<reference evidence="5" key="1">
    <citation type="submission" date="2020-05" db="EMBL/GenBank/DDBJ databases">
        <authorList>
            <person name="Chiriac C."/>
            <person name="Salcher M."/>
            <person name="Ghai R."/>
            <person name="Kavagutti S V."/>
        </authorList>
    </citation>
    <scope>NUCLEOTIDE SEQUENCE</scope>
</reference>
<dbReference type="PANTHER" id="PTHR10434:SF11">
    <property type="entry name" value="1-ACYL-SN-GLYCEROL-3-PHOSPHATE ACYLTRANSFERASE"/>
    <property type="match status" value="1"/>
</dbReference>
<feature type="region of interest" description="Disordered" evidence="3">
    <location>
        <begin position="322"/>
        <end position="341"/>
    </location>
</feature>
<dbReference type="Pfam" id="PF01553">
    <property type="entry name" value="Acyltransferase"/>
    <property type="match status" value="1"/>
</dbReference>
<gene>
    <name evidence="5" type="ORF">UFOPK1722_01484</name>
</gene>
<sequence length="341" mass="37887">MARRDDAPWKPSNLAKAAKFGDLVERITHPVARRAYKRGFPYLPPTVPMGVEVPEDAPTLGADYDTEWARGSVASVVRRGLVEGPVRLAVKGIASPTVYGTDRLSDLARLHDAPPLIFAPNHHSHLDTALMAVAVPEPWRSKLVVAAAADYFFDKRWKATMAALALNAIPIDREVTGRKSSDMIRELIEDGWSLVIYPEGGRSPDGWGQDFKGGAAYLSSRTGAPVVPVFIDGTGSIYGKGMKRPKRGTTKVVFGHPLRADESENTRRFSARIERAVTMLGDESLTDYWSSRQRAARQENPKLTGPEYTGWRRQWALSERRSMGDAGVRRRQKRRWPNLGD</sequence>
<evidence type="ECO:0000256" key="2">
    <source>
        <dbReference type="ARBA" id="ARBA00023315"/>
    </source>
</evidence>
<dbReference type="CDD" id="cd07989">
    <property type="entry name" value="LPLAT_AGPAT-like"/>
    <property type="match status" value="1"/>
</dbReference>
<proteinExistence type="predicted"/>
<evidence type="ECO:0000259" key="4">
    <source>
        <dbReference type="SMART" id="SM00563"/>
    </source>
</evidence>
<keyword evidence="1" id="KW-0808">Transferase</keyword>
<dbReference type="EMBL" id="CAEZTS010000152">
    <property type="protein sequence ID" value="CAB4588062.1"/>
    <property type="molecule type" value="Genomic_DNA"/>
</dbReference>
<protein>
    <submittedName>
        <fullName evidence="5">Unannotated protein</fullName>
    </submittedName>
</protein>
<accession>A0A6J6FGM3</accession>
<organism evidence="5">
    <name type="scientific">freshwater metagenome</name>
    <dbReference type="NCBI Taxonomy" id="449393"/>
    <lineage>
        <taxon>unclassified sequences</taxon>
        <taxon>metagenomes</taxon>
        <taxon>ecological metagenomes</taxon>
    </lineage>
</organism>
<feature type="domain" description="Phospholipid/glycerol acyltransferase" evidence="4">
    <location>
        <begin position="116"/>
        <end position="234"/>
    </location>
</feature>
<feature type="compositionally biased region" description="Basic residues" evidence="3">
    <location>
        <begin position="329"/>
        <end position="341"/>
    </location>
</feature>
<dbReference type="GO" id="GO:0003841">
    <property type="term" value="F:1-acylglycerol-3-phosphate O-acyltransferase activity"/>
    <property type="evidence" value="ECO:0007669"/>
    <property type="project" value="TreeGrafter"/>
</dbReference>
<dbReference type="SMART" id="SM00563">
    <property type="entry name" value="PlsC"/>
    <property type="match status" value="1"/>
</dbReference>
<evidence type="ECO:0000256" key="3">
    <source>
        <dbReference type="SAM" id="MobiDB-lite"/>
    </source>
</evidence>